<keyword evidence="2" id="KW-0159">Chromosome partition</keyword>
<reference evidence="4" key="1">
    <citation type="submission" date="2020-01" db="EMBL/GenBank/DDBJ databases">
        <title>Genome sequence of Kobresia littledalei, the first chromosome-level genome in the family Cyperaceae.</title>
        <authorList>
            <person name="Qu G."/>
        </authorList>
    </citation>
    <scope>NUCLEOTIDE SEQUENCE</scope>
    <source>
        <strain evidence="4">C.B.Clarke</strain>
        <tissue evidence="4">Leaf</tissue>
    </source>
</reference>
<feature type="domain" description="MIP18 family-like" evidence="3">
    <location>
        <begin position="60"/>
        <end position="124"/>
    </location>
</feature>
<dbReference type="GO" id="GO:1990229">
    <property type="term" value="C:iron-sulfur cluster assembly complex"/>
    <property type="evidence" value="ECO:0007669"/>
    <property type="project" value="UniProtKB-ARBA"/>
</dbReference>
<protein>
    <submittedName>
        <fullName evidence="4">MIP18 family protein</fullName>
    </submittedName>
</protein>
<accession>A0A833V050</accession>
<dbReference type="Gene3D" id="6.10.250.1280">
    <property type="match status" value="1"/>
</dbReference>
<dbReference type="EMBL" id="SWLB01000026">
    <property type="protein sequence ID" value="KAF3321536.1"/>
    <property type="molecule type" value="Genomic_DNA"/>
</dbReference>
<dbReference type="PANTHER" id="PTHR12377">
    <property type="entry name" value="CYTOSOLIC IRON-SULFUR ASSEMBLY COMPONENT 2B-RELATED"/>
    <property type="match status" value="1"/>
</dbReference>
<dbReference type="GO" id="GO:0051604">
    <property type="term" value="P:protein maturation"/>
    <property type="evidence" value="ECO:0007669"/>
    <property type="project" value="InterPro"/>
</dbReference>
<dbReference type="Proteomes" id="UP000623129">
    <property type="component" value="Unassembled WGS sequence"/>
</dbReference>
<proteinExistence type="inferred from homology"/>
<dbReference type="PANTHER" id="PTHR12377:SF0">
    <property type="entry name" value="CYTOSOLIC IRON-SULFUR ASSEMBLY COMPONENT 2B"/>
    <property type="match status" value="1"/>
</dbReference>
<dbReference type="OrthoDB" id="2746at2759"/>
<dbReference type="InterPro" id="IPR039796">
    <property type="entry name" value="MIP18"/>
</dbReference>
<evidence type="ECO:0000256" key="2">
    <source>
        <dbReference type="ARBA" id="ARBA00022829"/>
    </source>
</evidence>
<dbReference type="InterPro" id="IPR034904">
    <property type="entry name" value="FSCA_dom_sf"/>
</dbReference>
<evidence type="ECO:0000259" key="3">
    <source>
        <dbReference type="Pfam" id="PF01883"/>
    </source>
</evidence>
<evidence type="ECO:0000313" key="5">
    <source>
        <dbReference type="Proteomes" id="UP000623129"/>
    </source>
</evidence>
<dbReference type="GO" id="GO:0140535">
    <property type="term" value="C:intracellular protein-containing complex"/>
    <property type="evidence" value="ECO:0007669"/>
    <property type="project" value="UniProtKB-ARBA"/>
</dbReference>
<dbReference type="InterPro" id="IPR002744">
    <property type="entry name" value="MIP18-like"/>
</dbReference>
<comment type="similarity">
    <text evidence="1">Belongs to the MIP18 family.</text>
</comment>
<dbReference type="AlphaFoldDB" id="A0A833V050"/>
<dbReference type="FunFam" id="3.30.300.130:FF:000005">
    <property type="entry name" value="Mitotic spindle-associated mmxd complex subunit"/>
    <property type="match status" value="1"/>
</dbReference>
<dbReference type="GO" id="GO:0007059">
    <property type="term" value="P:chromosome segregation"/>
    <property type="evidence" value="ECO:0007669"/>
    <property type="project" value="UniProtKB-KW"/>
</dbReference>
<dbReference type="Pfam" id="PF01883">
    <property type="entry name" value="FeS_assembly_P"/>
    <property type="match status" value="1"/>
</dbReference>
<evidence type="ECO:0000256" key="1">
    <source>
        <dbReference type="ARBA" id="ARBA00010381"/>
    </source>
</evidence>
<dbReference type="Gene3D" id="3.30.300.130">
    <property type="entry name" value="Fe-S cluster assembly (FSCA)"/>
    <property type="match status" value="1"/>
</dbReference>
<evidence type="ECO:0000313" key="4">
    <source>
        <dbReference type="EMBL" id="KAF3321536.1"/>
    </source>
</evidence>
<sequence>MVVGLINANPVVYEKKERRVRDPPVVVDEYAEEAIDQQEIFDILCCYLFDSGNLFTLNRKDIKDPEHPYSLEELKVVSEDSIGVDHERVRVLFAPTVEHCSMATIIGLCIRVKLMRSLPSRFKVDIFVAPGTHETEASINKQLNDKERVAAALENPNLVEIVEECLSPTFQTWT</sequence>
<name>A0A833V050_9POAL</name>
<keyword evidence="5" id="KW-1185">Reference proteome</keyword>
<dbReference type="SUPFAM" id="SSF117916">
    <property type="entry name" value="Fe-S cluster assembly (FSCA) domain-like"/>
    <property type="match status" value="1"/>
</dbReference>
<comment type="caution">
    <text evidence="4">The sequence shown here is derived from an EMBL/GenBank/DDBJ whole genome shotgun (WGS) entry which is preliminary data.</text>
</comment>
<gene>
    <name evidence="4" type="ORF">FCM35_KLT13752</name>
</gene>
<organism evidence="4 5">
    <name type="scientific">Carex littledalei</name>
    <dbReference type="NCBI Taxonomy" id="544730"/>
    <lineage>
        <taxon>Eukaryota</taxon>
        <taxon>Viridiplantae</taxon>
        <taxon>Streptophyta</taxon>
        <taxon>Embryophyta</taxon>
        <taxon>Tracheophyta</taxon>
        <taxon>Spermatophyta</taxon>
        <taxon>Magnoliopsida</taxon>
        <taxon>Liliopsida</taxon>
        <taxon>Poales</taxon>
        <taxon>Cyperaceae</taxon>
        <taxon>Cyperoideae</taxon>
        <taxon>Cariceae</taxon>
        <taxon>Carex</taxon>
        <taxon>Carex subgen. Euthyceras</taxon>
    </lineage>
</organism>